<reference evidence="3" key="1">
    <citation type="submission" date="2017-02" db="EMBL/GenBank/DDBJ databases">
        <title>Delving into the versatile metabolic prowess of the omnipresent phylum Bacteroidetes.</title>
        <authorList>
            <person name="Nobu M.K."/>
            <person name="Mei R."/>
            <person name="Narihiro T."/>
            <person name="Kuroda K."/>
            <person name="Liu W.-T."/>
        </authorList>
    </citation>
    <scope>NUCLEOTIDE SEQUENCE</scope>
    <source>
        <strain evidence="3">ADurb.Bin131</strain>
    </source>
</reference>
<feature type="chain" id="PRO_5013070932" evidence="2">
    <location>
        <begin position="20"/>
        <end position="547"/>
    </location>
</feature>
<dbReference type="PROSITE" id="PS50005">
    <property type="entry name" value="TPR"/>
    <property type="match status" value="2"/>
</dbReference>
<dbReference type="Pfam" id="PF13174">
    <property type="entry name" value="TPR_6"/>
    <property type="match status" value="4"/>
</dbReference>
<dbReference type="Proteomes" id="UP000485562">
    <property type="component" value="Unassembled WGS sequence"/>
</dbReference>
<accession>A0A1V6C9C4</accession>
<dbReference type="PANTHER" id="PTHR12558">
    <property type="entry name" value="CELL DIVISION CYCLE 16,23,27"/>
    <property type="match status" value="1"/>
</dbReference>
<evidence type="ECO:0000256" key="1">
    <source>
        <dbReference type="PROSITE-ProRule" id="PRU00339"/>
    </source>
</evidence>
<dbReference type="Pfam" id="PF13181">
    <property type="entry name" value="TPR_8"/>
    <property type="match status" value="2"/>
</dbReference>
<feature type="repeat" description="TPR" evidence="1">
    <location>
        <begin position="325"/>
        <end position="358"/>
    </location>
</feature>
<evidence type="ECO:0000256" key="2">
    <source>
        <dbReference type="SAM" id="SignalP"/>
    </source>
</evidence>
<comment type="caution">
    <text evidence="3">The sequence shown here is derived from an EMBL/GenBank/DDBJ whole genome shotgun (WGS) entry which is preliminary data.</text>
</comment>
<keyword evidence="1" id="KW-0802">TPR repeat</keyword>
<organism evidence="3">
    <name type="scientific">candidate division TA06 bacterium ADurb.Bin131</name>
    <dbReference type="NCBI Taxonomy" id="1852827"/>
    <lineage>
        <taxon>Bacteria</taxon>
        <taxon>Bacteria division TA06</taxon>
    </lineage>
</organism>
<dbReference type="SMART" id="SM00028">
    <property type="entry name" value="TPR"/>
    <property type="match status" value="6"/>
</dbReference>
<name>A0A1V6C9C4_UNCT6</name>
<proteinExistence type="predicted"/>
<dbReference type="SUPFAM" id="SSF81901">
    <property type="entry name" value="HCP-like"/>
    <property type="match status" value="1"/>
</dbReference>
<keyword evidence="2" id="KW-0732">Signal</keyword>
<evidence type="ECO:0000313" key="3">
    <source>
        <dbReference type="EMBL" id="OQB73450.1"/>
    </source>
</evidence>
<feature type="signal peptide" evidence="2">
    <location>
        <begin position="1"/>
        <end position="19"/>
    </location>
</feature>
<feature type="repeat" description="TPR" evidence="1">
    <location>
        <begin position="214"/>
        <end position="247"/>
    </location>
</feature>
<gene>
    <name evidence="3" type="ORF">BWX89_00966</name>
</gene>
<dbReference type="AlphaFoldDB" id="A0A1V6C9C4"/>
<dbReference type="InterPro" id="IPR011990">
    <property type="entry name" value="TPR-like_helical_dom_sf"/>
</dbReference>
<protein>
    <submittedName>
        <fullName evidence="3">Tetratricopeptide repeat protein</fullName>
    </submittedName>
</protein>
<dbReference type="InterPro" id="IPR019734">
    <property type="entry name" value="TPR_rpt"/>
</dbReference>
<dbReference type="EMBL" id="MWDQ01000080">
    <property type="protein sequence ID" value="OQB73450.1"/>
    <property type="molecule type" value="Genomic_DNA"/>
</dbReference>
<dbReference type="Gene3D" id="1.25.40.10">
    <property type="entry name" value="Tetratricopeptide repeat domain"/>
    <property type="match status" value="4"/>
</dbReference>
<sequence length="547" mass="64640">MRKKGFVFLIFIFFIPALVCPQNIEDNNTFTCAIVAFNEGLYEISIDFLNKYFQDPQSQKNDYALFLYAINLLKLERFEESLSKFEEFSKKFPESTYKKDVWKYAINLKMFLNMPYDAWKTYIDGINIFGQDPEINKNLGNLLLNEVQKFLKTKDIEKAKKTLDEMEQVLSDTEIKHEISYYQGLVLYEENDFEGCAKKLTNILPYFKNQKIEPDILLKIGDCFFNLKNYKESQNYYTKVISVFPKTIQAEWAKFQISLVNKRMLKYKEAKKILNELVKNTKDEDILIRSLWELGKISELEDKKQEAIQWYEKIIESSKNNEIISSARLQIGYIYFNQKQYEEAIEIFSDYLKIKNEPDVMYILGCAYYNNDQPDKSTDIWQKLLNGNPDYPMPIEVLKEMYNFYKKNNNPEMKKIFLKIWENYPDDSFVITEGLLFLNEIINKGEIKEAEKYLKKIEQKRSPEVDFLKAKLLYLSGNLDESERILNTIEKRNIFAPEALYILAEINMKKSKIKDAQTCYIKIIASFPQTIWAQNAKEALSKIKSGK</sequence>
<dbReference type="SUPFAM" id="SSF48452">
    <property type="entry name" value="TPR-like"/>
    <property type="match status" value="2"/>
</dbReference>
<dbReference type="PANTHER" id="PTHR12558:SF13">
    <property type="entry name" value="CELL DIVISION CYCLE PROTEIN 27 HOMOLOG"/>
    <property type="match status" value="1"/>
</dbReference>